<gene>
    <name evidence="2" type="ORF">SVIM_LOCUS482865</name>
</gene>
<feature type="compositionally biased region" description="Polar residues" evidence="1">
    <location>
        <begin position="306"/>
        <end position="323"/>
    </location>
</feature>
<organism evidence="2">
    <name type="scientific">Salix viminalis</name>
    <name type="common">Common osier</name>
    <name type="synonym">Basket willow</name>
    <dbReference type="NCBI Taxonomy" id="40686"/>
    <lineage>
        <taxon>Eukaryota</taxon>
        <taxon>Viridiplantae</taxon>
        <taxon>Streptophyta</taxon>
        <taxon>Embryophyta</taxon>
        <taxon>Tracheophyta</taxon>
        <taxon>Spermatophyta</taxon>
        <taxon>Magnoliopsida</taxon>
        <taxon>eudicotyledons</taxon>
        <taxon>Gunneridae</taxon>
        <taxon>Pentapetalae</taxon>
        <taxon>rosids</taxon>
        <taxon>fabids</taxon>
        <taxon>Malpighiales</taxon>
        <taxon>Salicaceae</taxon>
        <taxon>Saliceae</taxon>
        <taxon>Salix</taxon>
    </lineage>
</organism>
<protein>
    <submittedName>
        <fullName evidence="2">Uncharacterized protein</fullName>
    </submittedName>
</protein>
<name>A0A6N2N8W3_SALVM</name>
<dbReference type="PANTHER" id="PTHR31717">
    <property type="entry name" value="ZINC FINGER PROTEIN CONSTANS-LIKE 10"/>
    <property type="match status" value="1"/>
</dbReference>
<accession>A0A6N2N8W3</accession>
<reference evidence="2" key="1">
    <citation type="submission" date="2019-03" db="EMBL/GenBank/DDBJ databases">
        <authorList>
            <person name="Mank J."/>
            <person name="Almeida P."/>
        </authorList>
    </citation>
    <scope>NUCLEOTIDE SEQUENCE</scope>
    <source>
        <strain evidence="2">78183</strain>
    </source>
</reference>
<dbReference type="PANTHER" id="PTHR31717:SF108">
    <property type="entry name" value="B BOX-TYPE DOMAIN-CONTAINING PROTEIN"/>
    <property type="match status" value="1"/>
</dbReference>
<proteinExistence type="predicted"/>
<dbReference type="AlphaFoldDB" id="A0A6N2N8W3"/>
<feature type="compositionally biased region" description="Acidic residues" evidence="1">
    <location>
        <begin position="205"/>
        <end position="233"/>
    </location>
</feature>
<evidence type="ECO:0000313" key="2">
    <source>
        <dbReference type="EMBL" id="VFU63430.1"/>
    </source>
</evidence>
<feature type="region of interest" description="Disordered" evidence="1">
    <location>
        <begin position="185"/>
        <end position="371"/>
    </location>
</feature>
<feature type="compositionally biased region" description="Low complexity" evidence="1">
    <location>
        <begin position="241"/>
        <end position="257"/>
    </location>
</feature>
<evidence type="ECO:0000256" key="1">
    <source>
        <dbReference type="SAM" id="MobiDB-lite"/>
    </source>
</evidence>
<dbReference type="EMBL" id="CAADRP010002207">
    <property type="protein sequence ID" value="VFU63430.1"/>
    <property type="molecule type" value="Genomic_DNA"/>
</dbReference>
<sequence>MREIRGSFSITFYNLYTSPLLSSRLPRQTQQKKRNRRENERQECSVNQTKLVYAGIVMRKYTLPTFLSLNIAEPFSVKSVNLQLHGKPQVLNLLPLFPYANLVLRSLNKTEETGEENERTKLVYAGIVMRKSTLPNFLVAKHCRTLLCKVCQSPTPWKASGSKFAPTVSICESCFSIPNNKRHIQDENVVTSDQVSQGGGNYLDDQSENDQEFDGDGDTDDDSDEEEEEDGDDQVVPWSGPTAPSSSSPAPPLASSSSEEETSCADRNGFLKRTRESNVDLDSDGEIGCSSSHKTGGGRLSDEKGNSLSSSRRPWKQARTSVNVEEDDQAGSRSTAIIETIERLQRDMSTNGENASAAIPGICRMSRDQSH</sequence>